<dbReference type="SUPFAM" id="SSF53098">
    <property type="entry name" value="Ribonuclease H-like"/>
    <property type="match status" value="1"/>
</dbReference>
<dbReference type="InterPro" id="IPR012337">
    <property type="entry name" value="RNaseH-like_sf"/>
</dbReference>
<dbReference type="Pfam" id="PF01609">
    <property type="entry name" value="DDE_Tnp_1"/>
    <property type="match status" value="1"/>
</dbReference>
<protein>
    <submittedName>
        <fullName evidence="3">IS4 family transposase</fullName>
    </submittedName>
</protein>
<dbReference type="EMBL" id="BSNX01000072">
    <property type="protein sequence ID" value="GLQ75359.1"/>
    <property type="molecule type" value="Genomic_DNA"/>
</dbReference>
<dbReference type="NCBIfam" id="NF033592">
    <property type="entry name" value="transpos_IS4_1"/>
    <property type="match status" value="1"/>
</dbReference>
<gene>
    <name evidence="3" type="primary">tnpA_2</name>
    <name evidence="3" type="ORF">GCM10007932_47210</name>
</gene>
<dbReference type="GO" id="GO:0006313">
    <property type="term" value="P:DNA transposition"/>
    <property type="evidence" value="ECO:0007669"/>
    <property type="project" value="InterPro"/>
</dbReference>
<dbReference type="Proteomes" id="UP001156690">
    <property type="component" value="Unassembled WGS sequence"/>
</dbReference>
<dbReference type="InterPro" id="IPR047952">
    <property type="entry name" value="Transpos_IS4"/>
</dbReference>
<dbReference type="Pfam" id="PF13006">
    <property type="entry name" value="Nterm_IS4"/>
    <property type="match status" value="1"/>
</dbReference>
<reference evidence="4" key="1">
    <citation type="journal article" date="2019" name="Int. J. Syst. Evol. Microbiol.">
        <title>The Global Catalogue of Microorganisms (GCM) 10K type strain sequencing project: providing services to taxonomists for standard genome sequencing and annotation.</title>
        <authorList>
            <consortium name="The Broad Institute Genomics Platform"/>
            <consortium name="The Broad Institute Genome Sequencing Center for Infectious Disease"/>
            <person name="Wu L."/>
            <person name="Ma J."/>
        </authorList>
    </citation>
    <scope>NUCLEOTIDE SEQUENCE [LARGE SCALE GENOMIC DNA]</scope>
    <source>
        <strain evidence="4">NBRC 15640</strain>
    </source>
</reference>
<comment type="caution">
    <text evidence="3">The sequence shown here is derived from an EMBL/GenBank/DDBJ whole genome shotgun (WGS) entry which is preliminary data.</text>
</comment>
<dbReference type="RefSeq" id="WP_224055365.1">
    <property type="nucleotide sequence ID" value="NZ_AP025144.1"/>
</dbReference>
<dbReference type="PANTHER" id="PTHR37529:SF1">
    <property type="entry name" value="TRANSPOSASE INSG FOR INSERTION SEQUENCE ELEMENT IS4-RELATED"/>
    <property type="match status" value="1"/>
</dbReference>
<dbReference type="InterPro" id="IPR002559">
    <property type="entry name" value="Transposase_11"/>
</dbReference>
<dbReference type="PANTHER" id="PTHR37529">
    <property type="entry name" value="TRANSPOSASE INSG FOR INSERTION SEQUENCE ELEMENT IS4-RELATED"/>
    <property type="match status" value="1"/>
</dbReference>
<evidence type="ECO:0000259" key="2">
    <source>
        <dbReference type="Pfam" id="PF13006"/>
    </source>
</evidence>
<evidence type="ECO:0000313" key="3">
    <source>
        <dbReference type="EMBL" id="GLQ75359.1"/>
    </source>
</evidence>
<sequence length="443" mass="51336">MLAHWLIDVDDYAAPESLALFQKELPLEWIEQALDVTNKASLRRRKLPAELVVWLLVGIGLYRDRPITDVLDKLDLKLSNSLGESIAPSAIPQARKRLTAKPLEALFSLTAQHWTKSEDSEDKWFGLRLFSVDGTQFRTHGTHALAKHYQYVKHSKTQHTEYPVVRLCAFCSLRSRLLHDVAFGSSSMGEVSYAKKLISSTKPNSLTIFDRCYLSAELMLNWQRQHGSSHWMTPIKSNTQYKIMEQLDDEGRDLIVEMDVSAHARKQDPSLPEKWYARLALYPESEQPNHIKGVLTSLTDRQYDFQSLLDVYFERWEVENSYGEIKHDMLEDELLLRSQSVEGIEQEVWGILIAYNSVRLEISRIAKEAKVSPLRISFMMALRDIQDELMWCAIASPGSVPKKLRAMRERVKRYILPKRKKRSKPRTVRISKTRYPVRSKHLK</sequence>
<evidence type="ECO:0000313" key="4">
    <source>
        <dbReference type="Proteomes" id="UP001156690"/>
    </source>
</evidence>
<accession>A0AAV5NYH9</accession>
<evidence type="ECO:0000259" key="1">
    <source>
        <dbReference type="Pfam" id="PF01609"/>
    </source>
</evidence>
<feature type="domain" description="Transposase IS4-like" evidence="1">
    <location>
        <begin position="125"/>
        <end position="356"/>
    </location>
</feature>
<dbReference type="InterPro" id="IPR024473">
    <property type="entry name" value="Transposases_IS4_N"/>
</dbReference>
<dbReference type="GO" id="GO:0003677">
    <property type="term" value="F:DNA binding"/>
    <property type="evidence" value="ECO:0007669"/>
    <property type="project" value="InterPro"/>
</dbReference>
<keyword evidence="4" id="KW-1185">Reference proteome</keyword>
<name>A0AAV5NYH9_9VIBR</name>
<dbReference type="GO" id="GO:0004803">
    <property type="term" value="F:transposase activity"/>
    <property type="evidence" value="ECO:0007669"/>
    <property type="project" value="InterPro"/>
</dbReference>
<dbReference type="AlphaFoldDB" id="A0AAV5NYH9"/>
<feature type="domain" description="Transposase IS4 N-terminal" evidence="2">
    <location>
        <begin position="16"/>
        <end position="108"/>
    </location>
</feature>
<organism evidence="3 4">
    <name type="scientific">Vibrio penaeicida</name>
    <dbReference type="NCBI Taxonomy" id="104609"/>
    <lineage>
        <taxon>Bacteria</taxon>
        <taxon>Pseudomonadati</taxon>
        <taxon>Pseudomonadota</taxon>
        <taxon>Gammaproteobacteria</taxon>
        <taxon>Vibrionales</taxon>
        <taxon>Vibrionaceae</taxon>
        <taxon>Vibrio</taxon>
    </lineage>
</organism>
<proteinExistence type="predicted"/>